<keyword evidence="2" id="KW-1185">Reference proteome</keyword>
<reference evidence="2" key="1">
    <citation type="journal article" date="2023" name="Nat. Plants">
        <title>Single-cell RNA sequencing provides a high-resolution roadmap for understanding the multicellular compartmentation of specialized metabolism.</title>
        <authorList>
            <person name="Sun S."/>
            <person name="Shen X."/>
            <person name="Li Y."/>
            <person name="Li Y."/>
            <person name="Wang S."/>
            <person name="Li R."/>
            <person name="Zhang H."/>
            <person name="Shen G."/>
            <person name="Guo B."/>
            <person name="Wei J."/>
            <person name="Xu J."/>
            <person name="St-Pierre B."/>
            <person name="Chen S."/>
            <person name="Sun C."/>
        </authorList>
    </citation>
    <scope>NUCLEOTIDE SEQUENCE [LARGE SCALE GENOMIC DNA]</scope>
</reference>
<sequence>MEVKNGPIARAQRRKFKMLEDNGMQGSIKGNKLEEKLAKSLKESTLLPTVALSLPSLVRFFQHHIWKMSTYCGRCLPIPTKKGRNQLKTEQKRQKTMSNGNHEDDLPPEVG</sequence>
<name>A0ACC0ATT7_CATRO</name>
<organism evidence="1 2">
    <name type="scientific">Catharanthus roseus</name>
    <name type="common">Madagascar periwinkle</name>
    <name type="synonym">Vinca rosea</name>
    <dbReference type="NCBI Taxonomy" id="4058"/>
    <lineage>
        <taxon>Eukaryota</taxon>
        <taxon>Viridiplantae</taxon>
        <taxon>Streptophyta</taxon>
        <taxon>Embryophyta</taxon>
        <taxon>Tracheophyta</taxon>
        <taxon>Spermatophyta</taxon>
        <taxon>Magnoliopsida</taxon>
        <taxon>eudicotyledons</taxon>
        <taxon>Gunneridae</taxon>
        <taxon>Pentapetalae</taxon>
        <taxon>asterids</taxon>
        <taxon>lamiids</taxon>
        <taxon>Gentianales</taxon>
        <taxon>Apocynaceae</taxon>
        <taxon>Rauvolfioideae</taxon>
        <taxon>Vinceae</taxon>
        <taxon>Catharanthinae</taxon>
        <taxon>Catharanthus</taxon>
    </lineage>
</organism>
<evidence type="ECO:0000313" key="2">
    <source>
        <dbReference type="Proteomes" id="UP001060085"/>
    </source>
</evidence>
<proteinExistence type="predicted"/>
<protein>
    <submittedName>
        <fullName evidence="1">Uncharacterized protein</fullName>
    </submittedName>
</protein>
<accession>A0ACC0ATT7</accession>
<dbReference type="EMBL" id="CM044705">
    <property type="protein sequence ID" value="KAI5663964.1"/>
    <property type="molecule type" value="Genomic_DNA"/>
</dbReference>
<comment type="caution">
    <text evidence="1">The sequence shown here is derived from an EMBL/GenBank/DDBJ whole genome shotgun (WGS) entry which is preliminary data.</text>
</comment>
<dbReference type="Proteomes" id="UP001060085">
    <property type="component" value="Linkage Group LG05"/>
</dbReference>
<evidence type="ECO:0000313" key="1">
    <source>
        <dbReference type="EMBL" id="KAI5663964.1"/>
    </source>
</evidence>
<gene>
    <name evidence="1" type="ORF">M9H77_23287</name>
</gene>